<sequence length="384" mass="41113">MSTKKTRVLVLVCSSRPGALGPAVGSWLAETLTPRAAELGVELVPLSLGDLGLPFLDEEEHPSSGVYRQEHTRRWSALVDAADGFIVVTPEYNYGMPATLKNALDYLGREWAWKPVGFVSYGNTSAGTRSVQHAKQVVTTLRLVPLGATVAMRIRDATTEDGLVRADDALTGAAVGVLDELTRVAHALRPLRESARPEAVPGPLPGSYARRLTPDDAAEVTVLQRCCWVDEALANGTLAVPALDESVDEVRAWLASWPTTGLWRDGRLLGMVRARREGADWHIGRLAVAPDLRGEGLGRWLLRAAESTAEQTCRRLVLFTGAASRRNLALYESEGYQAPAPAGADGAVRLTKDRAPDPGPGPAPAGGVSPRDRTASSSARPLLR</sequence>
<dbReference type="Gene3D" id="3.40.630.30">
    <property type="match status" value="1"/>
</dbReference>
<proteinExistence type="predicted"/>
<evidence type="ECO:0000313" key="3">
    <source>
        <dbReference type="EMBL" id="GAA2069056.1"/>
    </source>
</evidence>
<name>A0ABN2VQB3_9ACTN</name>
<dbReference type="PROSITE" id="PS51186">
    <property type="entry name" value="GNAT"/>
    <property type="match status" value="1"/>
</dbReference>
<evidence type="ECO:0000259" key="2">
    <source>
        <dbReference type="PROSITE" id="PS51186"/>
    </source>
</evidence>
<evidence type="ECO:0000256" key="1">
    <source>
        <dbReference type="SAM" id="MobiDB-lite"/>
    </source>
</evidence>
<dbReference type="RefSeq" id="WP_344525905.1">
    <property type="nucleotide sequence ID" value="NZ_BAAAPE010000005.1"/>
</dbReference>
<protein>
    <submittedName>
        <fullName evidence="3">Bifunctional NAD(P)H-dependent oxidoreductase/GNAT family N-acetyltransferase</fullName>
    </submittedName>
</protein>
<dbReference type="Pfam" id="PF03358">
    <property type="entry name" value="FMN_red"/>
    <property type="match status" value="1"/>
</dbReference>
<accession>A0ABN2VQB3</accession>
<dbReference type="InterPro" id="IPR029039">
    <property type="entry name" value="Flavoprotein-like_sf"/>
</dbReference>
<feature type="region of interest" description="Disordered" evidence="1">
    <location>
        <begin position="338"/>
        <end position="384"/>
    </location>
</feature>
<dbReference type="InterPro" id="IPR000182">
    <property type="entry name" value="GNAT_dom"/>
</dbReference>
<feature type="compositionally biased region" description="Polar residues" evidence="1">
    <location>
        <begin position="375"/>
        <end position="384"/>
    </location>
</feature>
<reference evidence="3 4" key="1">
    <citation type="journal article" date="2019" name="Int. J. Syst. Evol. Microbiol.">
        <title>The Global Catalogue of Microorganisms (GCM) 10K type strain sequencing project: providing services to taxonomists for standard genome sequencing and annotation.</title>
        <authorList>
            <consortium name="The Broad Institute Genomics Platform"/>
            <consortium name="The Broad Institute Genome Sequencing Center for Infectious Disease"/>
            <person name="Wu L."/>
            <person name="Ma J."/>
        </authorList>
    </citation>
    <scope>NUCLEOTIDE SEQUENCE [LARGE SCALE GENOMIC DNA]</scope>
    <source>
        <strain evidence="3 4">JCM 15478</strain>
    </source>
</reference>
<dbReference type="Pfam" id="PF00583">
    <property type="entry name" value="Acetyltransf_1"/>
    <property type="match status" value="1"/>
</dbReference>
<dbReference type="SUPFAM" id="SSF55729">
    <property type="entry name" value="Acyl-CoA N-acyltransferases (Nat)"/>
    <property type="match status" value="1"/>
</dbReference>
<dbReference type="InterPro" id="IPR005025">
    <property type="entry name" value="FMN_Rdtase-like_dom"/>
</dbReference>
<feature type="domain" description="N-acetyltransferase" evidence="2">
    <location>
        <begin position="207"/>
        <end position="355"/>
    </location>
</feature>
<dbReference type="InterPro" id="IPR016181">
    <property type="entry name" value="Acyl_CoA_acyltransferase"/>
</dbReference>
<dbReference type="SUPFAM" id="SSF52218">
    <property type="entry name" value="Flavoproteins"/>
    <property type="match status" value="1"/>
</dbReference>
<dbReference type="PANTHER" id="PTHR30543">
    <property type="entry name" value="CHROMATE REDUCTASE"/>
    <property type="match status" value="1"/>
</dbReference>
<gene>
    <name evidence="3" type="ORF">GCM10009801_18100</name>
</gene>
<dbReference type="Gene3D" id="3.40.50.360">
    <property type="match status" value="1"/>
</dbReference>
<dbReference type="Proteomes" id="UP001500016">
    <property type="component" value="Unassembled WGS sequence"/>
</dbReference>
<dbReference type="PANTHER" id="PTHR30543:SF21">
    <property type="entry name" value="NAD(P)H-DEPENDENT FMN REDUCTASE LOT6"/>
    <property type="match status" value="1"/>
</dbReference>
<dbReference type="EMBL" id="BAAAPE010000005">
    <property type="protein sequence ID" value="GAA2069056.1"/>
    <property type="molecule type" value="Genomic_DNA"/>
</dbReference>
<comment type="caution">
    <text evidence="3">The sequence shown here is derived from an EMBL/GenBank/DDBJ whole genome shotgun (WGS) entry which is preliminary data.</text>
</comment>
<evidence type="ECO:0000313" key="4">
    <source>
        <dbReference type="Proteomes" id="UP001500016"/>
    </source>
</evidence>
<organism evidence="3 4">
    <name type="scientific">Streptomyces albiaxialis</name>
    <dbReference type="NCBI Taxonomy" id="329523"/>
    <lineage>
        <taxon>Bacteria</taxon>
        <taxon>Bacillati</taxon>
        <taxon>Actinomycetota</taxon>
        <taxon>Actinomycetes</taxon>
        <taxon>Kitasatosporales</taxon>
        <taxon>Streptomycetaceae</taxon>
        <taxon>Streptomyces</taxon>
    </lineage>
</organism>
<dbReference type="CDD" id="cd04301">
    <property type="entry name" value="NAT_SF"/>
    <property type="match status" value="1"/>
</dbReference>
<dbReference type="InterPro" id="IPR050712">
    <property type="entry name" value="NAD(P)H-dep_reductase"/>
</dbReference>
<keyword evidence="4" id="KW-1185">Reference proteome</keyword>